<dbReference type="Gene3D" id="3.50.30.30">
    <property type="match status" value="1"/>
</dbReference>
<dbReference type="SUPFAM" id="SSF53187">
    <property type="entry name" value="Zn-dependent exopeptidases"/>
    <property type="match status" value="1"/>
</dbReference>
<gene>
    <name evidence="3" type="ORF">C7Y72_07055</name>
</gene>
<dbReference type="RefSeq" id="WP_107568043.1">
    <property type="nucleotide sequence ID" value="NZ_PYYB01000001.1"/>
</dbReference>
<evidence type="ECO:0000259" key="2">
    <source>
        <dbReference type="Pfam" id="PF04389"/>
    </source>
</evidence>
<dbReference type="Proteomes" id="UP000240739">
    <property type="component" value="Unassembled WGS sequence"/>
</dbReference>
<sequence length="619" mass="66855">MTARRLALVVLVALLAPPAAAAHARNPVPATLPSDDEIFRTIEEITAKGPRRLGTPGGPFAVNYVKGRFEQYGLKDVHVEETPAWSWEARGHRLTYGGREIPSSPAVYSQSPSARAVGRFDTPPGGLRSPLVDIRGASPEDLRGRDLRGRIVLFDLDFQLPLAGLLPFTEFLWDPANTLIASPKTLTQANPYITNFSAAIEAAQEAGAAGFVGVLGEYFDSHEYHNEFYRRLVVKIPGMWVTKAEGARLRAQLAADPDTPANLVLETTREEKPASVVVGVLPGRSTDAIMIQTHHDSGHTGAVEDGSGVAEVLALAKHYAAQPASSREKTLLFTTFDSHFTGYQAHFAFVKRHILERDPARDPYRIVANVTLEHIAKAALIGDDGSLQVSDLPEPRGIFENFNPALKADLIANVVRNDLRRTAVLNGTALQPVGVPTDASGVLVAGIPTASLIAGPIYLYDAADTLDKVLKDELQRVAQAFVEFIDRLDESPSETIGLVPLSASLALGRAATRAVTGERGTEVSTDRVEAAPTVGCVPAATGPAVAAVRLRRSGAVTRLTFRSRRSQRVRITVRHRSGRAVVLRRLTAIRGCRRYQVRLPATVERVRIGGRGGTVTARR</sequence>
<evidence type="ECO:0000313" key="4">
    <source>
        <dbReference type="Proteomes" id="UP000240739"/>
    </source>
</evidence>
<organism evidence="3 4">
    <name type="scientific">Paraconexibacter algicola</name>
    <dbReference type="NCBI Taxonomy" id="2133960"/>
    <lineage>
        <taxon>Bacteria</taxon>
        <taxon>Bacillati</taxon>
        <taxon>Actinomycetota</taxon>
        <taxon>Thermoleophilia</taxon>
        <taxon>Solirubrobacterales</taxon>
        <taxon>Paraconexibacteraceae</taxon>
        <taxon>Paraconexibacter</taxon>
    </lineage>
</organism>
<dbReference type="EMBL" id="PYYB01000001">
    <property type="protein sequence ID" value="PTL59424.1"/>
    <property type="molecule type" value="Genomic_DNA"/>
</dbReference>
<feature type="domain" description="Peptidase M28" evidence="2">
    <location>
        <begin position="277"/>
        <end position="484"/>
    </location>
</feature>
<name>A0A2T4UJK1_9ACTN</name>
<dbReference type="Gene3D" id="3.40.630.10">
    <property type="entry name" value="Zn peptidases"/>
    <property type="match status" value="1"/>
</dbReference>
<keyword evidence="1" id="KW-0732">Signal</keyword>
<feature type="signal peptide" evidence="1">
    <location>
        <begin position="1"/>
        <end position="21"/>
    </location>
</feature>
<dbReference type="Pfam" id="PF04389">
    <property type="entry name" value="Peptidase_M28"/>
    <property type="match status" value="1"/>
</dbReference>
<evidence type="ECO:0000256" key="1">
    <source>
        <dbReference type="SAM" id="SignalP"/>
    </source>
</evidence>
<keyword evidence="4" id="KW-1185">Reference proteome</keyword>
<dbReference type="AlphaFoldDB" id="A0A2T4UJK1"/>
<evidence type="ECO:0000313" key="3">
    <source>
        <dbReference type="EMBL" id="PTL59424.1"/>
    </source>
</evidence>
<dbReference type="OrthoDB" id="3497381at2"/>
<dbReference type="InterPro" id="IPR007484">
    <property type="entry name" value="Peptidase_M28"/>
</dbReference>
<feature type="chain" id="PRO_5015747652" description="Peptidase M28 domain-containing protein" evidence="1">
    <location>
        <begin position="22"/>
        <end position="619"/>
    </location>
</feature>
<proteinExistence type="predicted"/>
<comment type="caution">
    <text evidence="3">The sequence shown here is derived from an EMBL/GenBank/DDBJ whole genome shotgun (WGS) entry which is preliminary data.</text>
</comment>
<reference evidence="3 4" key="1">
    <citation type="submission" date="2018-03" db="EMBL/GenBank/DDBJ databases">
        <title>Aquarubrobacter algicola gen. nov., sp. nov., a novel actinobacterium isolated from shallow eutrophic lake during the end of cyanobacterial harmful algal blooms.</title>
        <authorList>
            <person name="Chun S.J."/>
        </authorList>
    </citation>
    <scope>NUCLEOTIDE SEQUENCE [LARGE SCALE GENOMIC DNA]</scope>
    <source>
        <strain evidence="3 4">Seoho-28</strain>
    </source>
</reference>
<protein>
    <recommendedName>
        <fullName evidence="2">Peptidase M28 domain-containing protein</fullName>
    </recommendedName>
</protein>
<accession>A0A2T4UJK1</accession>